<evidence type="ECO:0000313" key="6">
    <source>
        <dbReference type="EMBL" id="KAK3243085.1"/>
    </source>
</evidence>
<dbReference type="SMART" id="SM00184">
    <property type="entry name" value="RING"/>
    <property type="match status" value="1"/>
</dbReference>
<protein>
    <recommendedName>
        <fullName evidence="5">RING-type domain-containing protein</fullName>
    </recommendedName>
</protein>
<evidence type="ECO:0000256" key="1">
    <source>
        <dbReference type="ARBA" id="ARBA00022723"/>
    </source>
</evidence>
<dbReference type="PROSITE" id="PS50089">
    <property type="entry name" value="ZF_RING_2"/>
    <property type="match status" value="1"/>
</dbReference>
<evidence type="ECO:0000256" key="3">
    <source>
        <dbReference type="ARBA" id="ARBA00022833"/>
    </source>
</evidence>
<proteinExistence type="predicted"/>
<dbReference type="PROSITE" id="PS00518">
    <property type="entry name" value="ZF_RING_1"/>
    <property type="match status" value="1"/>
</dbReference>
<feature type="domain" description="RING-type" evidence="5">
    <location>
        <begin position="16"/>
        <end position="59"/>
    </location>
</feature>
<evidence type="ECO:0000259" key="5">
    <source>
        <dbReference type="PROSITE" id="PS50089"/>
    </source>
</evidence>
<name>A0AAE0EXX0_9CHLO</name>
<keyword evidence="7" id="KW-1185">Reference proteome</keyword>
<dbReference type="AlphaFoldDB" id="A0AAE0EXX0"/>
<dbReference type="InterPro" id="IPR017907">
    <property type="entry name" value="Znf_RING_CS"/>
</dbReference>
<dbReference type="GO" id="GO:0008270">
    <property type="term" value="F:zinc ion binding"/>
    <property type="evidence" value="ECO:0007669"/>
    <property type="project" value="UniProtKB-KW"/>
</dbReference>
<dbReference type="InterPro" id="IPR013083">
    <property type="entry name" value="Znf_RING/FYVE/PHD"/>
</dbReference>
<dbReference type="SUPFAM" id="SSF57850">
    <property type="entry name" value="RING/U-box"/>
    <property type="match status" value="1"/>
</dbReference>
<evidence type="ECO:0000256" key="2">
    <source>
        <dbReference type="ARBA" id="ARBA00022771"/>
    </source>
</evidence>
<reference evidence="6 7" key="1">
    <citation type="journal article" date="2015" name="Genome Biol. Evol.">
        <title>Comparative Genomics of a Bacterivorous Green Alga Reveals Evolutionary Causalities and Consequences of Phago-Mixotrophic Mode of Nutrition.</title>
        <authorList>
            <person name="Burns J.A."/>
            <person name="Paasch A."/>
            <person name="Narechania A."/>
            <person name="Kim E."/>
        </authorList>
    </citation>
    <scope>NUCLEOTIDE SEQUENCE [LARGE SCALE GENOMIC DNA]</scope>
    <source>
        <strain evidence="6 7">PLY_AMNH</strain>
    </source>
</reference>
<keyword evidence="2 4" id="KW-0863">Zinc-finger</keyword>
<evidence type="ECO:0000256" key="4">
    <source>
        <dbReference type="PROSITE-ProRule" id="PRU00175"/>
    </source>
</evidence>
<sequence length="333" mass="37138">MGSLAEHGATTDHHVCGVCNCLFNSPRTLACGHTFCTSCLVQWLFRDERVSSRSCPICRQICRSFPAVNVVTNAHCESLALRYSAEVRASRAEKKRNAVETLEKHVDGDGVARSIVAAMSRPPAPVAEPRVVARVLTPPPPEASGEELHRYRCEVVRDRFRESPSSLREAVFEELTRSRFCNQPRLTAVFDQLQEPRVPSFRVTTIRRDADTRNGPVVMCARCDERVRLERDFVVARAREGSAPNSPFESFTHLACVLKSEPATLRGGSDVNIDHCALTARQLTYVRKRFREASSSSERARVVARTALAPWLVSSSDDNELNTRLQAFRACPA</sequence>
<dbReference type="EMBL" id="LGRX02033085">
    <property type="protein sequence ID" value="KAK3243085.1"/>
    <property type="molecule type" value="Genomic_DNA"/>
</dbReference>
<gene>
    <name evidence="6" type="ORF">CYMTET_47227</name>
</gene>
<keyword evidence="1" id="KW-0479">Metal-binding</keyword>
<evidence type="ECO:0000313" key="7">
    <source>
        <dbReference type="Proteomes" id="UP001190700"/>
    </source>
</evidence>
<organism evidence="6 7">
    <name type="scientific">Cymbomonas tetramitiformis</name>
    <dbReference type="NCBI Taxonomy" id="36881"/>
    <lineage>
        <taxon>Eukaryota</taxon>
        <taxon>Viridiplantae</taxon>
        <taxon>Chlorophyta</taxon>
        <taxon>Pyramimonadophyceae</taxon>
        <taxon>Pyramimonadales</taxon>
        <taxon>Pyramimonadaceae</taxon>
        <taxon>Cymbomonas</taxon>
    </lineage>
</organism>
<comment type="caution">
    <text evidence="6">The sequence shown here is derived from an EMBL/GenBank/DDBJ whole genome shotgun (WGS) entry which is preliminary data.</text>
</comment>
<accession>A0AAE0EXX0</accession>
<keyword evidence="3" id="KW-0862">Zinc</keyword>
<dbReference type="Gene3D" id="3.30.40.10">
    <property type="entry name" value="Zinc/RING finger domain, C3HC4 (zinc finger)"/>
    <property type="match status" value="1"/>
</dbReference>
<dbReference type="Pfam" id="PF13445">
    <property type="entry name" value="zf-RING_UBOX"/>
    <property type="match status" value="1"/>
</dbReference>
<dbReference type="InterPro" id="IPR001841">
    <property type="entry name" value="Znf_RING"/>
</dbReference>
<dbReference type="InterPro" id="IPR027370">
    <property type="entry name" value="Znf-RING_euk"/>
</dbReference>
<dbReference type="Proteomes" id="UP001190700">
    <property type="component" value="Unassembled WGS sequence"/>
</dbReference>